<comment type="cofactor">
    <cofactor evidence="1 12">
        <name>pyridoxal 5'-phosphate</name>
        <dbReference type="ChEBI" id="CHEBI:597326"/>
    </cofactor>
</comment>
<dbReference type="SUPFAM" id="SSF53383">
    <property type="entry name" value="PLP-dependent transferases"/>
    <property type="match status" value="1"/>
</dbReference>
<evidence type="ECO:0000256" key="5">
    <source>
        <dbReference type="ARBA" id="ARBA00013558"/>
    </source>
</evidence>
<dbReference type="GO" id="GO:0046872">
    <property type="term" value="F:metal ion binding"/>
    <property type="evidence" value="ECO:0007669"/>
    <property type="project" value="UniProtKB-KW"/>
</dbReference>
<dbReference type="Gene3D" id="3.90.1150.10">
    <property type="entry name" value="Aspartate Aminotransferase, domain 1"/>
    <property type="match status" value="1"/>
</dbReference>
<accession>A0A917C744</accession>
<evidence type="ECO:0000256" key="3">
    <source>
        <dbReference type="ARBA" id="ARBA00006490"/>
    </source>
</evidence>
<evidence type="ECO:0000256" key="2">
    <source>
        <dbReference type="ARBA" id="ARBA00003120"/>
    </source>
</evidence>
<dbReference type="AlphaFoldDB" id="A0A917C744"/>
<dbReference type="EC" id="2.8.1.7" evidence="4"/>
<evidence type="ECO:0000256" key="9">
    <source>
        <dbReference type="ARBA" id="ARBA00023004"/>
    </source>
</evidence>
<dbReference type="EMBL" id="BMHV01000029">
    <property type="protein sequence ID" value="GGF73733.1"/>
    <property type="molecule type" value="Genomic_DNA"/>
</dbReference>
<dbReference type="Pfam" id="PF00266">
    <property type="entry name" value="Aminotran_5"/>
    <property type="match status" value="1"/>
</dbReference>
<dbReference type="InterPro" id="IPR015422">
    <property type="entry name" value="PyrdxlP-dep_Trfase_small"/>
</dbReference>
<dbReference type="GO" id="GO:0031071">
    <property type="term" value="F:cysteine desulfurase activity"/>
    <property type="evidence" value="ECO:0007669"/>
    <property type="project" value="UniProtKB-EC"/>
</dbReference>
<dbReference type="Proteomes" id="UP000632498">
    <property type="component" value="Unassembled WGS sequence"/>
</dbReference>
<evidence type="ECO:0000259" key="13">
    <source>
        <dbReference type="Pfam" id="PF00266"/>
    </source>
</evidence>
<dbReference type="InterPro" id="IPR016454">
    <property type="entry name" value="Cysteine_dSase"/>
</dbReference>
<comment type="similarity">
    <text evidence="3">Belongs to the class-V pyridoxal-phosphate-dependent aminotransferase family. NifS/IscS subfamily.</text>
</comment>
<dbReference type="Gene3D" id="1.10.260.50">
    <property type="match status" value="1"/>
</dbReference>
<evidence type="ECO:0000256" key="1">
    <source>
        <dbReference type="ARBA" id="ARBA00001933"/>
    </source>
</evidence>
<dbReference type="PROSITE" id="PS00595">
    <property type="entry name" value="AA_TRANSFER_CLASS_5"/>
    <property type="match status" value="1"/>
</dbReference>
<comment type="caution">
    <text evidence="14">The sequence shown here is derived from an EMBL/GenBank/DDBJ whole genome shotgun (WGS) entry which is preliminary data.</text>
</comment>
<dbReference type="GO" id="GO:0051536">
    <property type="term" value="F:iron-sulfur cluster binding"/>
    <property type="evidence" value="ECO:0007669"/>
    <property type="project" value="UniProtKB-KW"/>
</dbReference>
<dbReference type="PIRSF" id="PIRSF005572">
    <property type="entry name" value="NifS"/>
    <property type="match status" value="1"/>
</dbReference>
<keyword evidence="8" id="KW-0663">Pyridoxal phosphate</keyword>
<proteinExistence type="inferred from homology"/>
<reference evidence="14" key="2">
    <citation type="submission" date="2020-09" db="EMBL/GenBank/DDBJ databases">
        <authorList>
            <person name="Sun Q."/>
            <person name="Zhou Y."/>
        </authorList>
    </citation>
    <scope>NUCLEOTIDE SEQUENCE</scope>
    <source>
        <strain evidence="14">CGMCC 1.15254</strain>
    </source>
</reference>
<evidence type="ECO:0000256" key="10">
    <source>
        <dbReference type="ARBA" id="ARBA00023014"/>
    </source>
</evidence>
<dbReference type="InterPro" id="IPR015424">
    <property type="entry name" value="PyrdxlP-dep_Trfase"/>
</dbReference>
<evidence type="ECO:0000256" key="8">
    <source>
        <dbReference type="ARBA" id="ARBA00022898"/>
    </source>
</evidence>
<evidence type="ECO:0000256" key="11">
    <source>
        <dbReference type="ARBA" id="ARBA00050776"/>
    </source>
</evidence>
<feature type="domain" description="Aminotransferase class V" evidence="13">
    <location>
        <begin position="6"/>
        <end position="348"/>
    </location>
</feature>
<dbReference type="Gene3D" id="3.40.640.10">
    <property type="entry name" value="Type I PLP-dependent aspartate aminotransferase-like (Major domain)"/>
    <property type="match status" value="1"/>
</dbReference>
<dbReference type="InterPro" id="IPR015421">
    <property type="entry name" value="PyrdxlP-dep_Trfase_major"/>
</dbReference>
<dbReference type="InterPro" id="IPR020578">
    <property type="entry name" value="Aminotrans_V_PyrdxlP_BS"/>
</dbReference>
<dbReference type="PANTHER" id="PTHR11601">
    <property type="entry name" value="CYSTEINE DESULFURYLASE FAMILY MEMBER"/>
    <property type="match status" value="1"/>
</dbReference>
<dbReference type="PANTHER" id="PTHR11601:SF34">
    <property type="entry name" value="CYSTEINE DESULFURASE"/>
    <property type="match status" value="1"/>
</dbReference>
<evidence type="ECO:0000313" key="15">
    <source>
        <dbReference type="Proteomes" id="UP000632498"/>
    </source>
</evidence>
<dbReference type="InterPro" id="IPR000192">
    <property type="entry name" value="Aminotrans_V_dom"/>
</dbReference>
<evidence type="ECO:0000256" key="12">
    <source>
        <dbReference type="RuleBase" id="RU004504"/>
    </source>
</evidence>
<keyword evidence="7" id="KW-0479">Metal-binding</keyword>
<evidence type="ECO:0000256" key="7">
    <source>
        <dbReference type="ARBA" id="ARBA00022723"/>
    </source>
</evidence>
<protein>
    <recommendedName>
        <fullName evidence="5">Cysteine desulfurase</fullName>
        <ecNumber evidence="4">2.8.1.7</ecNumber>
    </recommendedName>
</protein>
<dbReference type="RefSeq" id="WP_188666681.1">
    <property type="nucleotide sequence ID" value="NZ_BMHV01000029.1"/>
</dbReference>
<keyword evidence="10" id="KW-0411">Iron-sulfur</keyword>
<keyword evidence="6" id="KW-0808">Transferase</keyword>
<keyword evidence="9" id="KW-0408">Iron</keyword>
<keyword evidence="15" id="KW-1185">Reference proteome</keyword>
<name>A0A917C744_9PROT</name>
<evidence type="ECO:0000256" key="4">
    <source>
        <dbReference type="ARBA" id="ARBA00012239"/>
    </source>
</evidence>
<evidence type="ECO:0000256" key="6">
    <source>
        <dbReference type="ARBA" id="ARBA00022679"/>
    </source>
</evidence>
<comment type="function">
    <text evidence="2">Catalyzes the removal of elemental sulfur atoms from cysteine to produce alanine. Seems to participate in the biosynthesis of the nitrogenase metalloclusters by providing the inorganic sulfur required for the Fe-S core formation.</text>
</comment>
<reference evidence="14" key="1">
    <citation type="journal article" date="2014" name="Int. J. Syst. Evol. Microbiol.">
        <title>Complete genome sequence of Corynebacterium casei LMG S-19264T (=DSM 44701T), isolated from a smear-ripened cheese.</title>
        <authorList>
            <consortium name="US DOE Joint Genome Institute (JGI-PGF)"/>
            <person name="Walter F."/>
            <person name="Albersmeier A."/>
            <person name="Kalinowski J."/>
            <person name="Ruckert C."/>
        </authorList>
    </citation>
    <scope>NUCLEOTIDE SEQUENCE</scope>
    <source>
        <strain evidence="14">CGMCC 1.15254</strain>
    </source>
</reference>
<gene>
    <name evidence="14" type="ORF">GCM10011332_29760</name>
</gene>
<organism evidence="14 15">
    <name type="scientific">Terasakiella brassicae</name>
    <dbReference type="NCBI Taxonomy" id="1634917"/>
    <lineage>
        <taxon>Bacteria</taxon>
        <taxon>Pseudomonadati</taxon>
        <taxon>Pseudomonadota</taxon>
        <taxon>Alphaproteobacteria</taxon>
        <taxon>Rhodospirillales</taxon>
        <taxon>Terasakiellaceae</taxon>
        <taxon>Terasakiella</taxon>
    </lineage>
</organism>
<comment type="catalytic activity">
    <reaction evidence="11">
        <text>(sulfur carrier)-H + L-cysteine = (sulfur carrier)-SH + L-alanine</text>
        <dbReference type="Rhea" id="RHEA:43892"/>
        <dbReference type="Rhea" id="RHEA-COMP:14737"/>
        <dbReference type="Rhea" id="RHEA-COMP:14739"/>
        <dbReference type="ChEBI" id="CHEBI:29917"/>
        <dbReference type="ChEBI" id="CHEBI:35235"/>
        <dbReference type="ChEBI" id="CHEBI:57972"/>
        <dbReference type="ChEBI" id="CHEBI:64428"/>
        <dbReference type="EC" id="2.8.1.7"/>
    </reaction>
</comment>
<evidence type="ECO:0000313" key="14">
    <source>
        <dbReference type="EMBL" id="GGF73733.1"/>
    </source>
</evidence>
<sequence length="369" mass="39258">MSRIAYMDYNATAPVFPSVAHAMSTAIAHVGNPSSVHRLGREARAMIEEARESVADLVNVPRDWVIFTSGGTEADALVLKGCSCERVLVSAVEHAAVLKVRDDAEILPVDGNGIVDLNALEAALKQDNRSTLVSVVGANNETGVIEPIGEIVEIAHRYGALVHCDAVQMAGKCAFDVSALDLDFASLSSHKIGGPQGVGALVRREGLKLDAMFKGGGQERSMRGGTENLSGIVGFGAAAREKVNFVEIEALRDDLERQVKALGAVVFGDQVKRLPNTSYFALVGMPSDRQVMALDLANVMVSAGSACSSGKVKASHVLKAMKIEDDVANCAIRISLGWNSSKEDVEMFVQAWKKLVERVQAKQTKSNAA</sequence>